<dbReference type="Proteomes" id="UP000474024">
    <property type="component" value="Unassembled WGS sequence"/>
</dbReference>
<dbReference type="AlphaFoldDB" id="A0A6L5YM13"/>
<gene>
    <name evidence="4" type="ORF">FYJ75_00075</name>
</gene>
<keyword evidence="2" id="KW-0233">DNA recombination</keyword>
<dbReference type="Gene3D" id="1.10.443.10">
    <property type="entry name" value="Intergrase catalytic core"/>
    <property type="match status" value="1"/>
</dbReference>
<feature type="domain" description="Tyr recombinase" evidence="3">
    <location>
        <begin position="267"/>
        <end position="332"/>
    </location>
</feature>
<keyword evidence="1" id="KW-0238">DNA-binding</keyword>
<dbReference type="GO" id="GO:0003677">
    <property type="term" value="F:DNA binding"/>
    <property type="evidence" value="ECO:0007669"/>
    <property type="project" value="UniProtKB-KW"/>
</dbReference>
<sequence>MAKAKKLPSGSWRCLVYDYTDANGKRKYKSFTDDDPSPSGRRRCEMAAAEYAATKEQRNRSTATITVTEAIDRYIKKYPQLSETTIDGYRTIQKYGFQSLMDKKLSSLNNDVLQNAINEECSRPSRSTKSKGKPIGAKTVKNEFGLISTVIHEFYPFEINVKLPQASTKVNNISMPETIFNVVKGTEIELPVLLAMWLSFTMSEIKGLTKSGSIKGNCIYIDKVTVHVNGKDIDKSIAKNQKRNRMLTIPDYIKELIDNVETDRLVTLSGKAISNRFSYLLKKNGLPHMSFHDLRHVSASVMAMLNVPDNYAQDRGGWKTDKTMKSNYVQQFKTARSEVDKKIDDYFNASLLNKNPEQNKKYQSWLTLFDKKDTPDSVKEFEAFMQHEMQHDNKKTP</sequence>
<evidence type="ECO:0000256" key="1">
    <source>
        <dbReference type="ARBA" id="ARBA00023125"/>
    </source>
</evidence>
<proteinExistence type="predicted"/>
<evidence type="ECO:0000313" key="5">
    <source>
        <dbReference type="Proteomes" id="UP000474024"/>
    </source>
</evidence>
<name>A0A6L5YM13_9FIRM</name>
<dbReference type="Pfam" id="PF00589">
    <property type="entry name" value="Phage_integrase"/>
    <property type="match status" value="1"/>
</dbReference>
<comment type="caution">
    <text evidence="4">The sequence shown here is derived from an EMBL/GenBank/DDBJ whole genome shotgun (WGS) entry which is preliminary data.</text>
</comment>
<dbReference type="InterPro" id="IPR010998">
    <property type="entry name" value="Integrase_recombinase_N"/>
</dbReference>
<reference evidence="4 5" key="1">
    <citation type="submission" date="2019-08" db="EMBL/GenBank/DDBJ databases">
        <title>In-depth cultivation of the pig gut microbiome towards novel bacterial diversity and tailored functional studies.</title>
        <authorList>
            <person name="Wylensek D."/>
            <person name="Hitch T.C.A."/>
            <person name="Clavel T."/>
        </authorList>
    </citation>
    <scope>NUCLEOTIDE SEQUENCE [LARGE SCALE GENOMIC DNA]</scope>
    <source>
        <strain evidence="4 5">MUC/MUC-530-WT-4D</strain>
    </source>
</reference>
<dbReference type="InterPro" id="IPR002104">
    <property type="entry name" value="Integrase_catalytic"/>
</dbReference>
<dbReference type="GO" id="GO:0015074">
    <property type="term" value="P:DNA integration"/>
    <property type="evidence" value="ECO:0007669"/>
    <property type="project" value="InterPro"/>
</dbReference>
<dbReference type="EMBL" id="VUNI01000001">
    <property type="protein sequence ID" value="MST73430.1"/>
    <property type="molecule type" value="Genomic_DNA"/>
</dbReference>
<dbReference type="Gene3D" id="1.10.150.130">
    <property type="match status" value="1"/>
</dbReference>
<dbReference type="GO" id="GO:0006310">
    <property type="term" value="P:DNA recombination"/>
    <property type="evidence" value="ECO:0007669"/>
    <property type="project" value="UniProtKB-KW"/>
</dbReference>
<dbReference type="InterPro" id="IPR011010">
    <property type="entry name" value="DNA_brk_join_enz"/>
</dbReference>
<keyword evidence="5" id="KW-1185">Reference proteome</keyword>
<dbReference type="InterPro" id="IPR013762">
    <property type="entry name" value="Integrase-like_cat_sf"/>
</dbReference>
<evidence type="ECO:0000313" key="4">
    <source>
        <dbReference type="EMBL" id="MST73430.1"/>
    </source>
</evidence>
<protein>
    <submittedName>
        <fullName evidence="4">Tyrosine-type recombinase/integrase</fullName>
    </submittedName>
</protein>
<dbReference type="SUPFAM" id="SSF56349">
    <property type="entry name" value="DNA breaking-rejoining enzymes"/>
    <property type="match status" value="1"/>
</dbReference>
<organism evidence="4 5">
    <name type="scientific">Roseburia porci</name>
    <dbReference type="NCBI Taxonomy" id="2605790"/>
    <lineage>
        <taxon>Bacteria</taxon>
        <taxon>Bacillati</taxon>
        <taxon>Bacillota</taxon>
        <taxon>Clostridia</taxon>
        <taxon>Lachnospirales</taxon>
        <taxon>Lachnospiraceae</taxon>
        <taxon>Roseburia</taxon>
    </lineage>
</organism>
<dbReference type="RefSeq" id="WP_154427588.1">
    <property type="nucleotide sequence ID" value="NZ_VUNI01000001.1"/>
</dbReference>
<accession>A0A6L5YM13</accession>
<evidence type="ECO:0000259" key="3">
    <source>
        <dbReference type="Pfam" id="PF00589"/>
    </source>
</evidence>
<evidence type="ECO:0000256" key="2">
    <source>
        <dbReference type="ARBA" id="ARBA00023172"/>
    </source>
</evidence>